<dbReference type="Proteomes" id="UP000215914">
    <property type="component" value="Chromosome 3"/>
</dbReference>
<dbReference type="AlphaFoldDB" id="A0A251V7K7"/>
<keyword evidence="3" id="KW-1185">Reference proteome</keyword>
<dbReference type="Gramene" id="mRNA:HanXRQr2_Chr03g0117261">
    <property type="protein sequence ID" value="CDS:HanXRQr2_Chr03g0117261.1"/>
    <property type="gene ID" value="HanXRQr2_Chr03g0117261"/>
</dbReference>
<gene>
    <name evidence="2" type="ORF">HannXRQ_Chr03g0077461</name>
    <name evidence="1" type="ORF">HanXRQr2_Chr03g0117261</name>
</gene>
<protein>
    <submittedName>
        <fullName evidence="2">Uncharacterized protein</fullName>
    </submittedName>
</protein>
<dbReference type="EMBL" id="CM007892">
    <property type="protein sequence ID" value="OTG31598.1"/>
    <property type="molecule type" value="Genomic_DNA"/>
</dbReference>
<dbReference type="EMBL" id="MNCJ02000318">
    <property type="protein sequence ID" value="KAF5814975.1"/>
    <property type="molecule type" value="Genomic_DNA"/>
</dbReference>
<accession>A0A251V7K7</accession>
<organism evidence="2 3">
    <name type="scientific">Helianthus annuus</name>
    <name type="common">Common sunflower</name>
    <dbReference type="NCBI Taxonomy" id="4232"/>
    <lineage>
        <taxon>Eukaryota</taxon>
        <taxon>Viridiplantae</taxon>
        <taxon>Streptophyta</taxon>
        <taxon>Embryophyta</taxon>
        <taxon>Tracheophyta</taxon>
        <taxon>Spermatophyta</taxon>
        <taxon>Magnoliopsida</taxon>
        <taxon>eudicotyledons</taxon>
        <taxon>Gunneridae</taxon>
        <taxon>Pentapetalae</taxon>
        <taxon>asterids</taxon>
        <taxon>campanulids</taxon>
        <taxon>Asterales</taxon>
        <taxon>Asteraceae</taxon>
        <taxon>Asteroideae</taxon>
        <taxon>Heliantheae alliance</taxon>
        <taxon>Heliantheae</taxon>
        <taxon>Helianthus</taxon>
    </lineage>
</organism>
<proteinExistence type="predicted"/>
<dbReference type="InParanoid" id="A0A251V7K7"/>
<reference evidence="1" key="3">
    <citation type="submission" date="2020-06" db="EMBL/GenBank/DDBJ databases">
        <title>Helianthus annuus Genome sequencing and assembly Release 2.</title>
        <authorList>
            <person name="Gouzy J."/>
            <person name="Langlade N."/>
            <person name="Munos S."/>
        </authorList>
    </citation>
    <scope>NUCLEOTIDE SEQUENCE</scope>
    <source>
        <tissue evidence="1">Leaves</tissue>
    </source>
</reference>
<evidence type="ECO:0000313" key="2">
    <source>
        <dbReference type="EMBL" id="OTG31598.1"/>
    </source>
</evidence>
<evidence type="ECO:0000313" key="1">
    <source>
        <dbReference type="EMBL" id="KAF5814975.1"/>
    </source>
</evidence>
<name>A0A251V7K7_HELAN</name>
<sequence length="61" mass="6545">MVGVVLDFMGESVGGVAVVLAWVQEVQGWRHCVGRWAGVEPLRNEAGQRAVVVGVGHFVSR</sequence>
<evidence type="ECO:0000313" key="3">
    <source>
        <dbReference type="Proteomes" id="UP000215914"/>
    </source>
</evidence>
<reference evidence="1 3" key="1">
    <citation type="journal article" date="2017" name="Nature">
        <title>The sunflower genome provides insights into oil metabolism, flowering and Asterid evolution.</title>
        <authorList>
            <person name="Badouin H."/>
            <person name="Gouzy J."/>
            <person name="Grassa C.J."/>
            <person name="Murat F."/>
            <person name="Staton S.E."/>
            <person name="Cottret L."/>
            <person name="Lelandais-Briere C."/>
            <person name="Owens G.L."/>
            <person name="Carrere S."/>
            <person name="Mayjonade B."/>
            <person name="Legrand L."/>
            <person name="Gill N."/>
            <person name="Kane N.C."/>
            <person name="Bowers J.E."/>
            <person name="Hubner S."/>
            <person name="Bellec A."/>
            <person name="Berard A."/>
            <person name="Berges H."/>
            <person name="Blanchet N."/>
            <person name="Boniface M.C."/>
            <person name="Brunel D."/>
            <person name="Catrice O."/>
            <person name="Chaidir N."/>
            <person name="Claudel C."/>
            <person name="Donnadieu C."/>
            <person name="Faraut T."/>
            <person name="Fievet G."/>
            <person name="Helmstetter N."/>
            <person name="King M."/>
            <person name="Knapp S.J."/>
            <person name="Lai Z."/>
            <person name="Le Paslier M.C."/>
            <person name="Lippi Y."/>
            <person name="Lorenzon L."/>
            <person name="Mandel J.R."/>
            <person name="Marage G."/>
            <person name="Marchand G."/>
            <person name="Marquand E."/>
            <person name="Bret-Mestries E."/>
            <person name="Morien E."/>
            <person name="Nambeesan S."/>
            <person name="Nguyen T."/>
            <person name="Pegot-Espagnet P."/>
            <person name="Pouilly N."/>
            <person name="Raftis F."/>
            <person name="Sallet E."/>
            <person name="Schiex T."/>
            <person name="Thomas J."/>
            <person name="Vandecasteele C."/>
            <person name="Vares D."/>
            <person name="Vear F."/>
            <person name="Vautrin S."/>
            <person name="Crespi M."/>
            <person name="Mangin B."/>
            <person name="Burke J.M."/>
            <person name="Salse J."/>
            <person name="Munos S."/>
            <person name="Vincourt P."/>
            <person name="Rieseberg L.H."/>
            <person name="Langlade N.B."/>
        </authorList>
    </citation>
    <scope>NUCLEOTIDE SEQUENCE [LARGE SCALE GENOMIC DNA]</scope>
    <source>
        <strain evidence="3">cv. SF193</strain>
        <tissue evidence="1">Leaves</tissue>
    </source>
</reference>
<reference evidence="2" key="2">
    <citation type="submission" date="2017-02" db="EMBL/GenBank/DDBJ databases">
        <title>Sunflower complete genome.</title>
        <authorList>
            <person name="Langlade N."/>
            <person name="Munos S."/>
        </authorList>
    </citation>
    <scope>NUCLEOTIDE SEQUENCE [LARGE SCALE GENOMIC DNA]</scope>
    <source>
        <tissue evidence="2">Leaves</tissue>
    </source>
</reference>